<dbReference type="GO" id="GO:0005576">
    <property type="term" value="C:extracellular region"/>
    <property type="evidence" value="ECO:0000318"/>
    <property type="project" value="GO_Central"/>
</dbReference>
<dbReference type="InterPro" id="IPR006094">
    <property type="entry name" value="Oxid_FAD_bind_N"/>
</dbReference>
<comment type="similarity">
    <text evidence="1">Belongs to the oxygen-dependent FAD-linked oxidoreductase family.</text>
</comment>
<feature type="compositionally biased region" description="Basic residues" evidence="5">
    <location>
        <begin position="20"/>
        <end position="37"/>
    </location>
</feature>
<dbReference type="GeneID" id="10505235"/>
<dbReference type="Pfam" id="PF08031">
    <property type="entry name" value="BBE"/>
    <property type="match status" value="1"/>
</dbReference>
<dbReference type="InterPro" id="IPR016169">
    <property type="entry name" value="FAD-bd_PCMH_sub2"/>
</dbReference>
<dbReference type="AlphaFoldDB" id="F1A2M5"/>
<dbReference type="eggNOG" id="ENOG502QQJU">
    <property type="taxonomic scope" value="Eukaryota"/>
</dbReference>
<dbReference type="OMA" id="EPGYERC"/>
<accession>F1A2M5</accession>
<evidence type="ECO:0000256" key="1">
    <source>
        <dbReference type="ARBA" id="ARBA00005466"/>
    </source>
</evidence>
<dbReference type="PANTHER" id="PTHR42973">
    <property type="entry name" value="BINDING OXIDOREDUCTASE, PUTATIVE (AFU_ORTHOLOGUE AFUA_1G17690)-RELATED"/>
    <property type="match status" value="1"/>
</dbReference>
<dbReference type="Pfam" id="PF01565">
    <property type="entry name" value="FAD_binding_4"/>
    <property type="match status" value="1"/>
</dbReference>
<evidence type="ECO:0000256" key="5">
    <source>
        <dbReference type="SAM" id="MobiDB-lite"/>
    </source>
</evidence>
<evidence type="ECO:0000259" key="6">
    <source>
        <dbReference type="PROSITE" id="PS51387"/>
    </source>
</evidence>
<gene>
    <name evidence="7" type="ORF">DICPUDRAFT_42712</name>
</gene>
<keyword evidence="8" id="KW-1185">Reference proteome</keyword>
<dbReference type="Proteomes" id="UP000001064">
    <property type="component" value="Unassembled WGS sequence"/>
</dbReference>
<dbReference type="RefSeq" id="XP_003293919.1">
    <property type="nucleotide sequence ID" value="XM_003293871.1"/>
</dbReference>
<evidence type="ECO:0000256" key="2">
    <source>
        <dbReference type="ARBA" id="ARBA00022630"/>
    </source>
</evidence>
<dbReference type="OrthoDB" id="9983560at2759"/>
<dbReference type="InterPro" id="IPR050416">
    <property type="entry name" value="FAD-linked_Oxidoreductase"/>
</dbReference>
<dbReference type="Gene3D" id="3.40.462.20">
    <property type="match status" value="1"/>
</dbReference>
<proteinExistence type="inferred from homology"/>
<dbReference type="Gene3D" id="3.30.43.10">
    <property type="entry name" value="Uridine Diphospho-n-acetylenolpyruvylglucosamine Reductase, domain 2"/>
    <property type="match status" value="1"/>
</dbReference>
<protein>
    <recommendedName>
        <fullName evidence="6">FAD-binding PCMH-type domain-containing protein</fullName>
    </recommendedName>
</protein>
<dbReference type="KEGG" id="dpp:DICPUDRAFT_42712"/>
<evidence type="ECO:0000256" key="3">
    <source>
        <dbReference type="ARBA" id="ARBA00022827"/>
    </source>
</evidence>
<dbReference type="PANTHER" id="PTHR42973:SF47">
    <property type="entry name" value="FAD-BINDING PCMH-TYPE DOMAIN-CONTAINING PROTEIN"/>
    <property type="match status" value="1"/>
</dbReference>
<dbReference type="Gene3D" id="3.30.465.10">
    <property type="match status" value="1"/>
</dbReference>
<reference evidence="8" key="1">
    <citation type="journal article" date="2011" name="Genome Biol.">
        <title>Comparative genomics of the social amoebae Dictyostelium discoideum and Dictyostelium purpureum.</title>
        <authorList>
            <consortium name="US DOE Joint Genome Institute (JGI-PGF)"/>
            <person name="Sucgang R."/>
            <person name="Kuo A."/>
            <person name="Tian X."/>
            <person name="Salerno W."/>
            <person name="Parikh A."/>
            <person name="Feasley C.L."/>
            <person name="Dalin E."/>
            <person name="Tu H."/>
            <person name="Huang E."/>
            <person name="Barry K."/>
            <person name="Lindquist E."/>
            <person name="Shapiro H."/>
            <person name="Bruce D."/>
            <person name="Schmutz J."/>
            <person name="Salamov A."/>
            <person name="Fey P."/>
            <person name="Gaudet P."/>
            <person name="Anjard C."/>
            <person name="Babu M.M."/>
            <person name="Basu S."/>
            <person name="Bushmanova Y."/>
            <person name="van der Wel H."/>
            <person name="Katoh-Kurasawa M."/>
            <person name="Dinh C."/>
            <person name="Coutinho P.M."/>
            <person name="Saito T."/>
            <person name="Elias M."/>
            <person name="Schaap P."/>
            <person name="Kay R.R."/>
            <person name="Henrissat B."/>
            <person name="Eichinger L."/>
            <person name="Rivero F."/>
            <person name="Putnam N.H."/>
            <person name="West C.M."/>
            <person name="Loomis W.F."/>
            <person name="Chisholm R.L."/>
            <person name="Shaulsky G."/>
            <person name="Strassmann J.E."/>
            <person name="Queller D.C."/>
            <person name="Kuspa A."/>
            <person name="Grigoriev I.V."/>
        </authorList>
    </citation>
    <scope>NUCLEOTIDE SEQUENCE [LARGE SCALE GENOMIC DNA]</scope>
    <source>
        <strain evidence="8">QSDP1</strain>
    </source>
</reference>
<feature type="region of interest" description="Disordered" evidence="5">
    <location>
        <begin position="19"/>
        <end position="55"/>
    </location>
</feature>
<name>F1A2M5_DICPU</name>
<evidence type="ECO:0000313" key="8">
    <source>
        <dbReference type="Proteomes" id="UP000001064"/>
    </source>
</evidence>
<dbReference type="PROSITE" id="PS51387">
    <property type="entry name" value="FAD_PCMH"/>
    <property type="match status" value="1"/>
</dbReference>
<dbReference type="InterPro" id="IPR016167">
    <property type="entry name" value="FAD-bd_PCMH_sub1"/>
</dbReference>
<dbReference type="InterPro" id="IPR016166">
    <property type="entry name" value="FAD-bd_PCMH"/>
</dbReference>
<dbReference type="InParanoid" id="F1A2M5"/>
<keyword evidence="4" id="KW-0560">Oxidoreductase</keyword>
<evidence type="ECO:0000256" key="4">
    <source>
        <dbReference type="ARBA" id="ARBA00023002"/>
    </source>
</evidence>
<dbReference type="SUPFAM" id="SSF56176">
    <property type="entry name" value="FAD-binding/transporter-associated domain-like"/>
    <property type="match status" value="1"/>
</dbReference>
<dbReference type="GO" id="GO:0071949">
    <property type="term" value="F:FAD binding"/>
    <property type="evidence" value="ECO:0007669"/>
    <property type="project" value="InterPro"/>
</dbReference>
<dbReference type="InterPro" id="IPR036318">
    <property type="entry name" value="FAD-bd_PCMH-like_sf"/>
</dbReference>
<keyword evidence="3" id="KW-0274">FAD</keyword>
<dbReference type="InterPro" id="IPR012951">
    <property type="entry name" value="BBE"/>
</dbReference>
<evidence type="ECO:0000313" key="7">
    <source>
        <dbReference type="EMBL" id="EGC29549.1"/>
    </source>
</evidence>
<feature type="domain" description="FAD-binding PCMH-type" evidence="6">
    <location>
        <begin position="122"/>
        <end position="290"/>
    </location>
</feature>
<dbReference type="VEuPathDB" id="AmoebaDB:DICPUDRAFT_42712"/>
<sequence length="534" mass="59829">MVEQKLTNNSTSTTQNIIHQHQHHFHHHHHIHHHHHNHNENNSNNGNNQNSFNLLNQNQNQNNIQKYINDLSLDESESLNNINYDSKKPNYNQFRKKIKGKCYMKGDQDYETLCNDRWDQDPINQPTIIVRAISANDVKETINFVREYCLKIAIKTSGHNIVSAIDGGVSLDLSLMKSVVVNERDQTVKVECGCTFHDIDEITSQYGLAMPLGQISSIGVGGFSTGGGLGHLTKPYGLSCDNLVEAEIVTADGLKYRCNSNKNRDLFWAIRGAAGFVGVVTSFTFKCYPVSDIVIGTFTYDISANNTLARDALVQVGTRHLQYPTKDQLVYIININPGATSDSVLIKAVYLDGANNPTLGTQLIQDFQNATNPTTASISVIPFTNLQFEFDGLIMPGKYYQEGPLIKTTITQDVADLILSHMASRIKQTFSSIIITELGGQVNKLSTSDCAFPVRNSTFNIFYTSVLTSDATVNQSIKQWTQNSIKDLSPYTAGHYINTTYLTDMRIVFGSNFTKLRKIKNEHDPDNIFRSLYK</sequence>
<dbReference type="EMBL" id="GL871418">
    <property type="protein sequence ID" value="EGC29549.1"/>
    <property type="molecule type" value="Genomic_DNA"/>
</dbReference>
<dbReference type="STRING" id="5786.F1A2M5"/>
<feature type="compositionally biased region" description="Low complexity" evidence="5">
    <location>
        <begin position="40"/>
        <end position="55"/>
    </location>
</feature>
<organism evidence="7 8">
    <name type="scientific">Dictyostelium purpureum</name>
    <name type="common">Slime mold</name>
    <dbReference type="NCBI Taxonomy" id="5786"/>
    <lineage>
        <taxon>Eukaryota</taxon>
        <taxon>Amoebozoa</taxon>
        <taxon>Evosea</taxon>
        <taxon>Eumycetozoa</taxon>
        <taxon>Dictyostelia</taxon>
        <taxon>Dictyosteliales</taxon>
        <taxon>Dictyosteliaceae</taxon>
        <taxon>Dictyostelium</taxon>
    </lineage>
</organism>
<keyword evidence="2" id="KW-0285">Flavoprotein</keyword>
<dbReference type="GO" id="GO:0016491">
    <property type="term" value="F:oxidoreductase activity"/>
    <property type="evidence" value="ECO:0007669"/>
    <property type="project" value="UniProtKB-KW"/>
</dbReference>
<dbReference type="FunCoup" id="F1A2M5">
    <property type="interactions" value="1"/>
</dbReference>